<dbReference type="WBParaSite" id="maker-unitig_42666-snap-gene-0.3-mRNA-1">
    <property type="protein sequence ID" value="maker-unitig_42666-snap-gene-0.3-mRNA-1"/>
    <property type="gene ID" value="maker-unitig_42666-snap-gene-0.3"/>
</dbReference>
<accession>A0A1I8FP15</accession>
<feature type="compositionally biased region" description="Low complexity" evidence="1">
    <location>
        <begin position="648"/>
        <end position="661"/>
    </location>
</feature>
<proteinExistence type="predicted"/>
<dbReference type="Proteomes" id="UP000095280">
    <property type="component" value="Unplaced"/>
</dbReference>
<feature type="compositionally biased region" description="Polar residues" evidence="1">
    <location>
        <begin position="662"/>
        <end position="677"/>
    </location>
</feature>
<feature type="compositionally biased region" description="Basic and acidic residues" evidence="1">
    <location>
        <begin position="352"/>
        <end position="366"/>
    </location>
</feature>
<feature type="region of interest" description="Disordered" evidence="1">
    <location>
        <begin position="567"/>
        <end position="684"/>
    </location>
</feature>
<feature type="compositionally biased region" description="Polar residues" evidence="1">
    <location>
        <begin position="238"/>
        <end position="249"/>
    </location>
</feature>
<feature type="compositionally biased region" description="Basic and acidic residues" evidence="1">
    <location>
        <begin position="393"/>
        <end position="408"/>
    </location>
</feature>
<feature type="region of interest" description="Disordered" evidence="1">
    <location>
        <begin position="223"/>
        <end position="252"/>
    </location>
</feature>
<reference evidence="3" key="1">
    <citation type="submission" date="2016-11" db="UniProtKB">
        <authorList>
            <consortium name="WormBaseParasite"/>
        </authorList>
    </citation>
    <scope>IDENTIFICATION</scope>
</reference>
<feature type="region of interest" description="Disordered" evidence="1">
    <location>
        <begin position="344"/>
        <end position="419"/>
    </location>
</feature>
<dbReference type="AlphaFoldDB" id="A0A1I8FP15"/>
<feature type="compositionally biased region" description="Basic and acidic residues" evidence="1">
    <location>
        <begin position="597"/>
        <end position="609"/>
    </location>
</feature>
<keyword evidence="2" id="KW-1185">Reference proteome</keyword>
<feature type="compositionally biased region" description="Basic residues" evidence="1">
    <location>
        <begin position="567"/>
        <end position="576"/>
    </location>
</feature>
<protein>
    <submittedName>
        <fullName evidence="3">UDENN domain-containing protein</fullName>
    </submittedName>
</protein>
<evidence type="ECO:0000256" key="1">
    <source>
        <dbReference type="SAM" id="MobiDB-lite"/>
    </source>
</evidence>
<feature type="region of interest" description="Disordered" evidence="1">
    <location>
        <begin position="503"/>
        <end position="543"/>
    </location>
</feature>
<feature type="compositionally biased region" description="Low complexity" evidence="1">
    <location>
        <begin position="528"/>
        <end position="540"/>
    </location>
</feature>
<sequence>KRLQCRREYKISGAEHETLVATRWTVSTAPQCLFRELARSRGLPVAERDQLGGATSSQDQQQQLLRQRLLKHFNRQGLYGETQSHQTVQIGLALKIIFTGRCPDSTRIRALKCRRSFGLELMSCSTSIISWSGSRPLQAGPSRVILASTTITPVAGCPSPLKLLPLSFWEKCCGRRSGTMQAQLLPALLIIHPAVIILGHGSGTRAEQSLNEIVSLVVMRRPGRQTMTGGGRGKRSAKLTSPRENTKNLANDLGGSSCDSAAAAFRAAARHRGSCLHSIAATRDTTDSNARTALMLPCGRAGQAMGGWRGGCWTKELSSPATDGLRPTHAQKYTACATQNVHRTGRAARTTPEPHPDCLKIIESRRSGRPSVSKSEHAKRKSYEQRFEEDESKIDRFRHSSKTEKEPLPEGANRGGTAEALSLTGQAKRYSRDRLQIESLTAAMMKLLVWAAGSVRRGANKIFRERSEAADEEISRPPYPESCYCCDDKEFCRNDATGAFASRRSSECRRRLGGTESTRDCEQSATERSPSGPAAASRSCATDDVEDIVEIGDAEDERPMTIRWRREFRRQRRRQPRSVGNAALQGGVHTEQVTAAKADDEGVRLDESALCRPAAKGPERVKAQPRRLQSMSAAPEDESDWDNSMTEAPSIAAAAAVPQASNSKRTPATVNLWQSRPTPLARDR</sequence>
<organism evidence="2 3">
    <name type="scientific">Macrostomum lignano</name>
    <dbReference type="NCBI Taxonomy" id="282301"/>
    <lineage>
        <taxon>Eukaryota</taxon>
        <taxon>Metazoa</taxon>
        <taxon>Spiralia</taxon>
        <taxon>Lophotrochozoa</taxon>
        <taxon>Platyhelminthes</taxon>
        <taxon>Rhabditophora</taxon>
        <taxon>Macrostomorpha</taxon>
        <taxon>Macrostomida</taxon>
        <taxon>Macrostomidae</taxon>
        <taxon>Macrostomum</taxon>
    </lineage>
</organism>
<evidence type="ECO:0000313" key="2">
    <source>
        <dbReference type="Proteomes" id="UP000095280"/>
    </source>
</evidence>
<name>A0A1I8FP15_9PLAT</name>
<evidence type="ECO:0000313" key="3">
    <source>
        <dbReference type="WBParaSite" id="maker-unitig_42666-snap-gene-0.3-mRNA-1"/>
    </source>
</evidence>